<organism evidence="2 3">
    <name type="scientific">Streptomyces aidingensis</name>
    <dbReference type="NCBI Taxonomy" id="910347"/>
    <lineage>
        <taxon>Bacteria</taxon>
        <taxon>Bacillati</taxon>
        <taxon>Actinomycetota</taxon>
        <taxon>Actinomycetes</taxon>
        <taxon>Kitasatosporales</taxon>
        <taxon>Streptomycetaceae</taxon>
        <taxon>Streptomyces</taxon>
    </lineage>
</organism>
<dbReference type="OrthoDB" id="568335at2"/>
<sequence length="120" mass="13226">MAVGGRRKIIARWPGHMVHIDVKKAGRMPDGGGRRVHGRGADQAKAAERSKRQTQRGGYICLHSAVDGYSRPACTEASPDERAATAIAFMHRARAWFAAHGAWEITQVLRTDLPSLLRRT</sequence>
<evidence type="ECO:0000313" key="2">
    <source>
        <dbReference type="EMBL" id="SFC92323.1"/>
    </source>
</evidence>
<dbReference type="STRING" id="910347.SAMN05421773_107211"/>
<dbReference type="EMBL" id="FOLM01000007">
    <property type="protein sequence ID" value="SFC92323.1"/>
    <property type="molecule type" value="Genomic_DNA"/>
</dbReference>
<dbReference type="Proteomes" id="UP000199207">
    <property type="component" value="Unassembled WGS sequence"/>
</dbReference>
<feature type="region of interest" description="Disordered" evidence="1">
    <location>
        <begin position="24"/>
        <end position="55"/>
    </location>
</feature>
<evidence type="ECO:0000256" key="1">
    <source>
        <dbReference type="SAM" id="MobiDB-lite"/>
    </source>
</evidence>
<dbReference type="AlphaFoldDB" id="A0A1I1NC21"/>
<accession>A0A1I1NC21</accession>
<keyword evidence="3" id="KW-1185">Reference proteome</keyword>
<feature type="compositionally biased region" description="Basic and acidic residues" evidence="1">
    <location>
        <begin position="39"/>
        <end position="51"/>
    </location>
</feature>
<protein>
    <submittedName>
        <fullName evidence="2">Integrase core domain-containing protein</fullName>
    </submittedName>
</protein>
<proteinExistence type="predicted"/>
<gene>
    <name evidence="2" type="ORF">SAMN05421773_107211</name>
</gene>
<name>A0A1I1NC21_9ACTN</name>
<reference evidence="2 3" key="1">
    <citation type="submission" date="2016-10" db="EMBL/GenBank/DDBJ databases">
        <authorList>
            <person name="de Groot N.N."/>
        </authorList>
    </citation>
    <scope>NUCLEOTIDE SEQUENCE [LARGE SCALE GENOMIC DNA]</scope>
    <source>
        <strain evidence="2 3">CGMCC 4.5739</strain>
    </source>
</reference>
<evidence type="ECO:0000313" key="3">
    <source>
        <dbReference type="Proteomes" id="UP000199207"/>
    </source>
</evidence>